<dbReference type="EMBL" id="LYOS01000003">
    <property type="protein sequence ID" value="OFV67800.1"/>
    <property type="molecule type" value="Genomic_DNA"/>
</dbReference>
<feature type="domain" description="Formylmethanofuran: tetrahydromethanopterin formyltransferase Ftr N-terminal" evidence="3">
    <location>
        <begin position="5"/>
        <end position="146"/>
    </location>
</feature>
<dbReference type="Gene3D" id="3.30.70.520">
    <property type="match status" value="2"/>
</dbReference>
<dbReference type="InterPro" id="IPR023447">
    <property type="entry name" value="ForMFR_H4MPT_ForTrfase_fd-like"/>
</dbReference>
<organism evidence="5 6">
    <name type="scientific">Candidatus Syntropharchaeum caldarium</name>
    <dbReference type="NCBI Taxonomy" id="1838285"/>
    <lineage>
        <taxon>Archaea</taxon>
        <taxon>Methanobacteriati</taxon>
        <taxon>Methanobacteriota</taxon>
        <taxon>Stenosarchaea group</taxon>
        <taxon>Methanomicrobia</taxon>
        <taxon>Methanosarcinales</taxon>
        <taxon>ANME-2 cluster</taxon>
        <taxon>Candidatus Syntropharchaeum</taxon>
    </lineage>
</organism>
<comment type="similarity">
    <text evidence="1">Belongs to the FTR family.</text>
</comment>
<proteinExistence type="inferred from homology"/>
<keyword evidence="2" id="KW-0808">Transferase</keyword>
<dbReference type="InterPro" id="IPR002770">
    <property type="entry name" value="ForMFR_H4MPT_ForTrfase_C"/>
</dbReference>
<dbReference type="Proteomes" id="UP000186940">
    <property type="component" value="Unassembled WGS sequence"/>
</dbReference>
<evidence type="ECO:0000313" key="6">
    <source>
        <dbReference type="Proteomes" id="UP000186940"/>
    </source>
</evidence>
<dbReference type="GO" id="GO:0030270">
    <property type="term" value="F:formylmethanofuran-tetrahydromethanopterin N-formyltransferase activity"/>
    <property type="evidence" value="ECO:0007669"/>
    <property type="project" value="InterPro"/>
</dbReference>
<evidence type="ECO:0000259" key="3">
    <source>
        <dbReference type="Pfam" id="PF01913"/>
    </source>
</evidence>
<gene>
    <name evidence="5" type="ORF">SCAL_001175</name>
</gene>
<dbReference type="SUPFAM" id="SSF55112">
    <property type="entry name" value="Formylmethanofuran:tetrahydromethanopterin formyltransferase"/>
    <property type="match status" value="2"/>
</dbReference>
<dbReference type="InterPro" id="IPR014053">
    <property type="entry name" value="ForMFR_H4MPT_ForTrfase"/>
</dbReference>
<comment type="caution">
    <text evidence="5">The sequence shown here is derived from an EMBL/GenBank/DDBJ whole genome shotgun (WGS) entry which is preliminary data.</text>
</comment>
<dbReference type="Pfam" id="PF02741">
    <property type="entry name" value="FTR_C"/>
    <property type="match status" value="1"/>
</dbReference>
<dbReference type="InterPro" id="IPR022667">
    <property type="entry name" value="ForMFR_H4MPT_ForTrfase_N"/>
</dbReference>
<reference evidence="5" key="1">
    <citation type="submission" date="2016-05" db="EMBL/GenBank/DDBJ databases">
        <title>Microbial consortia oxidize butane by reversing methanogenesis.</title>
        <authorList>
            <person name="Laso-Perez R."/>
            <person name="Richter M."/>
            <person name="Wegener G."/>
            <person name="Musat F."/>
        </authorList>
    </citation>
    <scope>NUCLEOTIDE SEQUENCE [LARGE SCALE GENOMIC DNA]</scope>
    <source>
        <strain evidence="5">BOX2</strain>
    </source>
</reference>
<dbReference type="PATRIC" id="fig|1838285.3.peg.1194"/>
<evidence type="ECO:0000259" key="4">
    <source>
        <dbReference type="Pfam" id="PF02741"/>
    </source>
</evidence>
<sequence length="295" mass="32673">MGLVVMEVEDTFCEVFDGRYVRLIVTAADSRRLRRATYSSTALPSTVFGEAEGGLERWLGEDETPDGRSGSIIQIWVNKKGDSKKVLEIELSKRIRQGILVVPTTTVFNALESDEMIDIWERVGHCGDGYEWEEERYGRKMINIPLMMGEFLIERKLGLGDGFMGGNVWFYCDSIEHALAIGDRAVAAIEEVEGAITSFDICAAGSKVETNYPEIGPTTNHLYCPTLRDRIPDSKVPEGVRSIPEIVINARSIEEIKEAMRASIKAVDGMDGLLGISSGNYGGKLGSHKIYLRDL</sequence>
<feature type="domain" description="Formylmethanofuran: tetrahydromethanopterin formyltransferase Ftr C-terminal" evidence="4">
    <location>
        <begin position="149"/>
        <end position="295"/>
    </location>
</feature>
<evidence type="ECO:0000256" key="2">
    <source>
        <dbReference type="ARBA" id="ARBA00022679"/>
    </source>
</evidence>
<dbReference type="Pfam" id="PF01913">
    <property type="entry name" value="FTR"/>
    <property type="match status" value="1"/>
</dbReference>
<evidence type="ECO:0000313" key="5">
    <source>
        <dbReference type="EMBL" id="OFV67800.1"/>
    </source>
</evidence>
<accession>A0A1F2P8W2</accession>
<dbReference type="GO" id="GO:0006730">
    <property type="term" value="P:one-carbon metabolic process"/>
    <property type="evidence" value="ECO:0007669"/>
    <property type="project" value="InterPro"/>
</dbReference>
<keyword evidence="6" id="KW-1185">Reference proteome</keyword>
<protein>
    <submittedName>
        <fullName evidence="5">Formylmethanofuran--tetrahydromethanopterin formyltransferase</fullName>
    </submittedName>
</protein>
<dbReference type="PIRSF" id="PIRSF006414">
    <property type="entry name" value="Ftr_formyl_trnsf"/>
    <property type="match status" value="1"/>
</dbReference>
<dbReference type="NCBIfam" id="NF002554">
    <property type="entry name" value="PRK02114.1"/>
    <property type="match status" value="1"/>
</dbReference>
<evidence type="ECO:0000256" key="1">
    <source>
        <dbReference type="ARBA" id="ARBA00006770"/>
    </source>
</evidence>
<name>A0A1F2P8W2_9EURY</name>
<dbReference type="STRING" id="1838285.SCAL_001175"/>
<dbReference type="AlphaFoldDB" id="A0A1F2P8W2"/>